<proteinExistence type="predicted"/>
<dbReference type="GO" id="GO:0004672">
    <property type="term" value="F:protein kinase activity"/>
    <property type="evidence" value="ECO:0007669"/>
    <property type="project" value="InterPro"/>
</dbReference>
<dbReference type="STRING" id="1314782.A0A165V3M8"/>
<feature type="domain" description="Protein kinase" evidence="2">
    <location>
        <begin position="47"/>
        <end position="346"/>
    </location>
</feature>
<keyword evidence="4" id="KW-1185">Reference proteome</keyword>
<protein>
    <recommendedName>
        <fullName evidence="2">Protein kinase domain-containing protein</fullName>
    </recommendedName>
</protein>
<name>A0A165V3M8_9AGAM</name>
<dbReference type="Gene3D" id="1.10.510.10">
    <property type="entry name" value="Transferase(Phosphotransferase) domain 1"/>
    <property type="match status" value="1"/>
</dbReference>
<dbReference type="InterPro" id="IPR011009">
    <property type="entry name" value="Kinase-like_dom_sf"/>
</dbReference>
<sequence length="369" mass="43088">MSTSVPAEEEVEQPAREPGSLNKPELWWRDHQKWLEQSGYMLRQRYRDAWSPSWKGTGKKWYDCEDGVTPRNAVMLDATRMSDGSLVALKKVHKPSYPYEIAIALLFSSDALASDPRNHCIRIIEVLQVPDDEDFAILVMPYMRKYDLPRFDTFGEVVSFFIQAFEGLQFMHAHLVAHRDCDGRNIMMDGVHLYPQGFHPVDTIMKPDMSGWAKHTTRTLHPVKYYLVDFGLSRRYSAEDLPPREPPIRGGDKSVPEFQHSDEPVDPFPTDVYYLGNMIREGFIQKRYGFEFIEPLVSDMVQDDPSKRPTMDEVVSRFETIRKSLSSWKLRSRIAERDELAIIEFYRAIIHWRRRIGYFIRRIPAVPLP</sequence>
<dbReference type="Pfam" id="PF00069">
    <property type="entry name" value="Pkinase"/>
    <property type="match status" value="1"/>
</dbReference>
<feature type="region of interest" description="Disordered" evidence="1">
    <location>
        <begin position="241"/>
        <end position="261"/>
    </location>
</feature>
<accession>A0A165V3M8</accession>
<evidence type="ECO:0000313" key="4">
    <source>
        <dbReference type="Proteomes" id="UP000076761"/>
    </source>
</evidence>
<dbReference type="SUPFAM" id="SSF56112">
    <property type="entry name" value="Protein kinase-like (PK-like)"/>
    <property type="match status" value="1"/>
</dbReference>
<dbReference type="InterPro" id="IPR000719">
    <property type="entry name" value="Prot_kinase_dom"/>
</dbReference>
<gene>
    <name evidence="3" type="ORF">NEOLEDRAFT_1057150</name>
</gene>
<evidence type="ECO:0000313" key="3">
    <source>
        <dbReference type="EMBL" id="KZT29111.1"/>
    </source>
</evidence>
<dbReference type="SMART" id="SM00220">
    <property type="entry name" value="S_TKc"/>
    <property type="match status" value="1"/>
</dbReference>
<dbReference type="EMBL" id="KV425555">
    <property type="protein sequence ID" value="KZT29111.1"/>
    <property type="molecule type" value="Genomic_DNA"/>
</dbReference>
<dbReference type="InParanoid" id="A0A165V3M8"/>
<reference evidence="3 4" key="1">
    <citation type="journal article" date="2016" name="Mol. Biol. Evol.">
        <title>Comparative Genomics of Early-Diverging Mushroom-Forming Fungi Provides Insights into the Origins of Lignocellulose Decay Capabilities.</title>
        <authorList>
            <person name="Nagy L.G."/>
            <person name="Riley R."/>
            <person name="Tritt A."/>
            <person name="Adam C."/>
            <person name="Daum C."/>
            <person name="Floudas D."/>
            <person name="Sun H."/>
            <person name="Yadav J.S."/>
            <person name="Pangilinan J."/>
            <person name="Larsson K.H."/>
            <person name="Matsuura K."/>
            <person name="Barry K."/>
            <person name="Labutti K."/>
            <person name="Kuo R."/>
            <person name="Ohm R.A."/>
            <person name="Bhattacharya S.S."/>
            <person name="Shirouzu T."/>
            <person name="Yoshinaga Y."/>
            <person name="Martin F.M."/>
            <person name="Grigoriev I.V."/>
            <person name="Hibbett D.S."/>
        </authorList>
    </citation>
    <scope>NUCLEOTIDE SEQUENCE [LARGE SCALE GENOMIC DNA]</scope>
    <source>
        <strain evidence="3 4">HHB14362 ss-1</strain>
    </source>
</reference>
<dbReference type="GO" id="GO:0005524">
    <property type="term" value="F:ATP binding"/>
    <property type="evidence" value="ECO:0007669"/>
    <property type="project" value="InterPro"/>
</dbReference>
<organism evidence="3 4">
    <name type="scientific">Neolentinus lepideus HHB14362 ss-1</name>
    <dbReference type="NCBI Taxonomy" id="1314782"/>
    <lineage>
        <taxon>Eukaryota</taxon>
        <taxon>Fungi</taxon>
        <taxon>Dikarya</taxon>
        <taxon>Basidiomycota</taxon>
        <taxon>Agaricomycotina</taxon>
        <taxon>Agaricomycetes</taxon>
        <taxon>Gloeophyllales</taxon>
        <taxon>Gloeophyllaceae</taxon>
        <taxon>Neolentinus</taxon>
    </lineage>
</organism>
<evidence type="ECO:0000256" key="1">
    <source>
        <dbReference type="SAM" id="MobiDB-lite"/>
    </source>
</evidence>
<dbReference type="AlphaFoldDB" id="A0A165V3M8"/>
<evidence type="ECO:0000259" key="2">
    <source>
        <dbReference type="PROSITE" id="PS50011"/>
    </source>
</evidence>
<dbReference type="Proteomes" id="UP000076761">
    <property type="component" value="Unassembled WGS sequence"/>
</dbReference>
<dbReference type="OrthoDB" id="5987198at2759"/>
<feature type="region of interest" description="Disordered" evidence="1">
    <location>
        <begin position="1"/>
        <end position="23"/>
    </location>
</feature>
<dbReference type="PROSITE" id="PS50011">
    <property type="entry name" value="PROTEIN_KINASE_DOM"/>
    <property type="match status" value="1"/>
</dbReference>